<dbReference type="Gene3D" id="3.40.50.12470">
    <property type="match status" value="1"/>
</dbReference>
<keyword evidence="7" id="KW-1185">Reference proteome</keyword>
<dbReference type="Pfam" id="PF02779">
    <property type="entry name" value="Transket_pyr"/>
    <property type="match status" value="1"/>
</dbReference>
<evidence type="ECO:0000313" key="6">
    <source>
        <dbReference type="EMBL" id="UYV61493.1"/>
    </source>
</evidence>
<dbReference type="InterPro" id="IPR031717">
    <property type="entry name" value="ODO-1/KGD_C"/>
</dbReference>
<dbReference type="Gene3D" id="3.40.50.11610">
    <property type="entry name" value="Multifunctional 2-oxoglutarate metabolism enzyme, C-terminal domain"/>
    <property type="match status" value="2"/>
</dbReference>
<comment type="similarity">
    <text evidence="2">Belongs to the alpha-ketoglutarate dehydrogenase family.</text>
</comment>
<sequence>MYSDSTITNPDQVKRVVFCSGKVYYDLLKSRKDKGLENTVAINRIEQLHPFPFDLVRDDLKRYPDNVDVVWMQEEHKNQGYWSQMKPRLEATLGRAPKYAGRAVSASTATGSKIIHKKEEEKQRYEAVLQEAFVNAGKEVKTYNKDWLDSPWSGFFGTKDLQAEPSGISEEILTHIGQMFSTPPPGNFKIHPGIRRILKTRNELVKNKMTDWALAEAMAFGSLLREGVHVRLSGQDVERGTFSHRHHVLHHQLIDKNTYRPLCHLYPDQAPYTVCNSSLSEYGVLGFELGFSMTNPNALVMWEAQFGDFMNTAQCIIDQFISSGQAKWVRQSGLVMLLPHGMEGMGPEHSSARAERFLQLCNEEGEEFPEIGDNFMMKQLYEANMLVVNCTTPANYFHVLRRQIVLPFRKPLIVFSPKSLLRHPEARSPFDEMMEGNTEVPSVTQQSQWCVWAGTSFNRMYSDSTITNPDQVKRVVFCSGKVYYDLLKSRKDKGLENTVAINRIEQLHPFPFDLVRDDLKRYPDNVDVVWMQEEHKNQGYWSQMKPRLEATLGRAPKYAGRAVSASTATGSKIIHKKEVENMLHDAFFK</sequence>
<dbReference type="Pfam" id="PF16870">
    <property type="entry name" value="OxoGdeHyase_C"/>
    <property type="match status" value="2"/>
</dbReference>
<dbReference type="InterPro" id="IPR011603">
    <property type="entry name" value="2oxoglutarate_DH_E1"/>
</dbReference>
<dbReference type="InterPro" id="IPR042179">
    <property type="entry name" value="KGD_C_sf"/>
</dbReference>
<dbReference type="Proteomes" id="UP001235939">
    <property type="component" value="Chromosome 01"/>
</dbReference>
<keyword evidence="3" id="KW-0560">Oxidoreductase</keyword>
<organism evidence="6 7">
    <name type="scientific">Cordylochernes scorpioides</name>
    <dbReference type="NCBI Taxonomy" id="51811"/>
    <lineage>
        <taxon>Eukaryota</taxon>
        <taxon>Metazoa</taxon>
        <taxon>Ecdysozoa</taxon>
        <taxon>Arthropoda</taxon>
        <taxon>Chelicerata</taxon>
        <taxon>Arachnida</taxon>
        <taxon>Pseudoscorpiones</taxon>
        <taxon>Cheliferoidea</taxon>
        <taxon>Chernetidae</taxon>
        <taxon>Cordylochernes</taxon>
    </lineage>
</organism>
<comment type="cofactor">
    <cofactor evidence="1">
        <name>thiamine diphosphate</name>
        <dbReference type="ChEBI" id="CHEBI:58937"/>
    </cofactor>
</comment>
<accession>A0ABY6JZD3</accession>
<evidence type="ECO:0000256" key="3">
    <source>
        <dbReference type="ARBA" id="ARBA00023002"/>
    </source>
</evidence>
<dbReference type="InterPro" id="IPR029061">
    <property type="entry name" value="THDP-binding"/>
</dbReference>
<dbReference type="EMBL" id="CP092863">
    <property type="protein sequence ID" value="UYV61493.1"/>
    <property type="molecule type" value="Genomic_DNA"/>
</dbReference>
<dbReference type="InterPro" id="IPR005475">
    <property type="entry name" value="Transketolase-like_Pyr-bd"/>
</dbReference>
<proteinExistence type="inferred from homology"/>
<evidence type="ECO:0000313" key="7">
    <source>
        <dbReference type="Proteomes" id="UP001235939"/>
    </source>
</evidence>
<dbReference type="SMART" id="SM00861">
    <property type="entry name" value="Transket_pyr"/>
    <property type="match status" value="1"/>
</dbReference>
<evidence type="ECO:0000256" key="4">
    <source>
        <dbReference type="ARBA" id="ARBA00023052"/>
    </source>
</evidence>
<dbReference type="PANTHER" id="PTHR23152:SF4">
    <property type="entry name" value="2-OXOADIPATE DEHYDROGENASE COMPLEX COMPONENT E1"/>
    <property type="match status" value="1"/>
</dbReference>
<evidence type="ECO:0000256" key="1">
    <source>
        <dbReference type="ARBA" id="ARBA00001964"/>
    </source>
</evidence>
<reference evidence="6 7" key="1">
    <citation type="submission" date="2022-01" db="EMBL/GenBank/DDBJ databases">
        <title>A chromosomal length assembly of Cordylochernes scorpioides.</title>
        <authorList>
            <person name="Zeh D."/>
            <person name="Zeh J."/>
        </authorList>
    </citation>
    <scope>NUCLEOTIDE SEQUENCE [LARGE SCALE GENOMIC DNA]</scope>
    <source>
        <strain evidence="6">IN4F17</strain>
        <tissue evidence="6">Whole Body</tissue>
    </source>
</reference>
<evidence type="ECO:0000256" key="2">
    <source>
        <dbReference type="ARBA" id="ARBA00006936"/>
    </source>
</evidence>
<protein>
    <submittedName>
        <fullName evidence="6">OGDHL</fullName>
    </submittedName>
</protein>
<feature type="domain" description="Transketolase-like pyrimidine-binding" evidence="5">
    <location>
        <begin position="210"/>
        <end position="423"/>
    </location>
</feature>
<name>A0ABY6JZD3_9ARAC</name>
<keyword evidence="4" id="KW-0786">Thiamine pyrophosphate</keyword>
<evidence type="ECO:0000259" key="5">
    <source>
        <dbReference type="SMART" id="SM00861"/>
    </source>
</evidence>
<dbReference type="PANTHER" id="PTHR23152">
    <property type="entry name" value="2-OXOGLUTARATE DEHYDROGENASE"/>
    <property type="match status" value="1"/>
</dbReference>
<gene>
    <name evidence="6" type="ORF">LAZ67_1005058</name>
</gene>
<dbReference type="SUPFAM" id="SSF52518">
    <property type="entry name" value="Thiamin diphosphate-binding fold (THDP-binding)"/>
    <property type="match status" value="1"/>
</dbReference>